<feature type="compositionally biased region" description="Basic and acidic residues" evidence="2">
    <location>
        <begin position="10"/>
        <end position="20"/>
    </location>
</feature>
<dbReference type="OrthoDB" id="20949at2759"/>
<dbReference type="InterPro" id="IPR012459">
    <property type="entry name" value="Rrp15"/>
</dbReference>
<accession>A0A8E2EGV5</accession>
<keyword evidence="4" id="KW-1185">Reference proteome</keyword>
<dbReference type="GO" id="GO:0000460">
    <property type="term" value="P:maturation of 5.8S rRNA"/>
    <property type="evidence" value="ECO:0007669"/>
    <property type="project" value="TreeGrafter"/>
</dbReference>
<dbReference type="AlphaFoldDB" id="A0A8E2EGV5"/>
<comment type="similarity">
    <text evidence="1">Belongs to the RRP15 family.</text>
</comment>
<dbReference type="Pfam" id="PF07890">
    <property type="entry name" value="Rrp15p"/>
    <property type="match status" value="1"/>
</dbReference>
<dbReference type="Proteomes" id="UP000250266">
    <property type="component" value="Unassembled WGS sequence"/>
</dbReference>
<feature type="region of interest" description="Disordered" evidence="2">
    <location>
        <begin position="1"/>
        <end position="134"/>
    </location>
</feature>
<dbReference type="PANTHER" id="PTHR13245:SF14">
    <property type="entry name" value="RRP15-LIKE PROTEIN"/>
    <property type="match status" value="1"/>
</dbReference>
<feature type="compositionally biased region" description="Basic residues" evidence="2">
    <location>
        <begin position="21"/>
        <end position="31"/>
    </location>
</feature>
<feature type="compositionally biased region" description="Acidic residues" evidence="2">
    <location>
        <begin position="61"/>
        <end position="83"/>
    </location>
</feature>
<reference evidence="3 4" key="1">
    <citation type="journal article" date="2016" name="Nat. Commun.">
        <title>Ectomycorrhizal ecology is imprinted in the genome of the dominant symbiotic fungus Cenococcum geophilum.</title>
        <authorList>
            <consortium name="DOE Joint Genome Institute"/>
            <person name="Peter M."/>
            <person name="Kohler A."/>
            <person name="Ohm R.A."/>
            <person name="Kuo A."/>
            <person name="Krutzmann J."/>
            <person name="Morin E."/>
            <person name="Arend M."/>
            <person name="Barry K.W."/>
            <person name="Binder M."/>
            <person name="Choi C."/>
            <person name="Clum A."/>
            <person name="Copeland A."/>
            <person name="Grisel N."/>
            <person name="Haridas S."/>
            <person name="Kipfer T."/>
            <person name="LaButti K."/>
            <person name="Lindquist E."/>
            <person name="Lipzen A."/>
            <person name="Maire R."/>
            <person name="Meier B."/>
            <person name="Mihaltcheva S."/>
            <person name="Molinier V."/>
            <person name="Murat C."/>
            <person name="Poggeler S."/>
            <person name="Quandt C.A."/>
            <person name="Sperisen C."/>
            <person name="Tritt A."/>
            <person name="Tisserant E."/>
            <person name="Crous P.W."/>
            <person name="Henrissat B."/>
            <person name="Nehls U."/>
            <person name="Egli S."/>
            <person name="Spatafora J.W."/>
            <person name="Grigoriev I.V."/>
            <person name="Martin F.M."/>
        </authorList>
    </citation>
    <scope>NUCLEOTIDE SEQUENCE [LARGE SCALE GENOMIC DNA]</scope>
    <source>
        <strain evidence="3 4">CBS 459.81</strain>
    </source>
</reference>
<proteinExistence type="inferred from homology"/>
<organism evidence="3 4">
    <name type="scientific">Lepidopterella palustris CBS 459.81</name>
    <dbReference type="NCBI Taxonomy" id="1314670"/>
    <lineage>
        <taxon>Eukaryota</taxon>
        <taxon>Fungi</taxon>
        <taxon>Dikarya</taxon>
        <taxon>Ascomycota</taxon>
        <taxon>Pezizomycotina</taxon>
        <taxon>Dothideomycetes</taxon>
        <taxon>Pleosporomycetidae</taxon>
        <taxon>Mytilinidiales</taxon>
        <taxon>Argynnaceae</taxon>
        <taxon>Lepidopterella</taxon>
    </lineage>
</organism>
<evidence type="ECO:0000256" key="2">
    <source>
        <dbReference type="SAM" id="MobiDB-lite"/>
    </source>
</evidence>
<name>A0A8E2EGV5_9PEZI</name>
<evidence type="ECO:0000313" key="4">
    <source>
        <dbReference type="Proteomes" id="UP000250266"/>
    </source>
</evidence>
<dbReference type="GO" id="GO:0030687">
    <property type="term" value="C:preribosome, large subunit precursor"/>
    <property type="evidence" value="ECO:0007669"/>
    <property type="project" value="TreeGrafter"/>
</dbReference>
<dbReference type="EMBL" id="KV744858">
    <property type="protein sequence ID" value="OCK83565.1"/>
    <property type="molecule type" value="Genomic_DNA"/>
</dbReference>
<protein>
    <submittedName>
        <fullName evidence="3">Rrp15p-domain-containing protein</fullName>
    </submittedName>
</protein>
<sequence length="255" mass="27561">MPSTNLKRRRTEDGLREKQPKRTKKMKRQHQYHSSSEESDSPSDIEAETKAAQPNPSDSDSNSESEAADLEASDPEEASDLEGESSAAPHAKRKRNDPAAFATSISKILSSKLTTTKRTDPVLARSASATAASSALLDARLASKARSKLREEKKAALDRGRVKDVLGVDTTETSSAAAVGAVEKRLKKTAQRGVIKLFNAVRAAQVKAEEAAREARKEGVVGMQKREERVVEMSKQGFLDMIASGGKKKEGSVEV</sequence>
<evidence type="ECO:0000313" key="3">
    <source>
        <dbReference type="EMBL" id="OCK83565.1"/>
    </source>
</evidence>
<feature type="compositionally biased region" description="Polar residues" evidence="2">
    <location>
        <begin position="103"/>
        <end position="116"/>
    </location>
</feature>
<gene>
    <name evidence="3" type="ORF">K432DRAFT_401943</name>
</gene>
<evidence type="ECO:0000256" key="1">
    <source>
        <dbReference type="ARBA" id="ARBA00007462"/>
    </source>
</evidence>
<feature type="compositionally biased region" description="Acidic residues" evidence="2">
    <location>
        <begin position="37"/>
        <end position="46"/>
    </location>
</feature>
<feature type="compositionally biased region" description="Low complexity" evidence="2">
    <location>
        <begin position="123"/>
        <end position="134"/>
    </location>
</feature>
<dbReference type="GO" id="GO:0000470">
    <property type="term" value="P:maturation of LSU-rRNA"/>
    <property type="evidence" value="ECO:0007669"/>
    <property type="project" value="TreeGrafter"/>
</dbReference>
<dbReference type="PANTHER" id="PTHR13245">
    <property type="entry name" value="RRP15-LIKE PROTEIN"/>
    <property type="match status" value="1"/>
</dbReference>